<dbReference type="Proteomes" id="UP000188929">
    <property type="component" value="Unassembled WGS sequence"/>
</dbReference>
<gene>
    <name evidence="2" type="ORF">BL253_17665</name>
</gene>
<evidence type="ECO:0000313" key="3">
    <source>
        <dbReference type="Proteomes" id="UP000188929"/>
    </source>
</evidence>
<reference evidence="3" key="1">
    <citation type="submission" date="2016-10" db="EMBL/GenBank/DDBJ databases">
        <title>Frankia sp. NRRL B-16386 Genome sequencing.</title>
        <authorList>
            <person name="Ghodhbane-Gtari F."/>
            <person name="Swanson E."/>
            <person name="Gueddou A."/>
            <person name="Hezbri K."/>
            <person name="Ktari K."/>
            <person name="Nouioui I."/>
            <person name="Morris K."/>
            <person name="Simpson S."/>
            <person name="Abebe-Akele F."/>
            <person name="Thomas K."/>
            <person name="Gtari M."/>
            <person name="Tisa L.S."/>
        </authorList>
    </citation>
    <scope>NUCLEOTIDE SEQUENCE [LARGE SCALE GENOMIC DNA]</scope>
    <source>
        <strain evidence="3">NRRL B-16386</strain>
    </source>
</reference>
<name>A0A1V2I945_9ACTN</name>
<evidence type="ECO:0008006" key="4">
    <source>
        <dbReference type="Google" id="ProtNLM"/>
    </source>
</evidence>
<keyword evidence="3" id="KW-1185">Reference proteome</keyword>
<dbReference type="STRING" id="1834516.BL253_17665"/>
<dbReference type="AlphaFoldDB" id="A0A1V2I945"/>
<comment type="caution">
    <text evidence="2">The sequence shown here is derived from an EMBL/GenBank/DDBJ whole genome shotgun (WGS) entry which is preliminary data.</text>
</comment>
<dbReference type="EMBL" id="MOMC01000035">
    <property type="protein sequence ID" value="ONH29006.1"/>
    <property type="molecule type" value="Genomic_DNA"/>
</dbReference>
<dbReference type="InterPro" id="IPR008792">
    <property type="entry name" value="PQQD"/>
</dbReference>
<dbReference type="Gene3D" id="1.10.10.1150">
    <property type="entry name" value="Coenzyme PQQ synthesis protein D (PqqD)"/>
    <property type="match status" value="1"/>
</dbReference>
<feature type="region of interest" description="Disordered" evidence="1">
    <location>
        <begin position="82"/>
        <end position="204"/>
    </location>
</feature>
<organism evidence="2 3">
    <name type="scientific">Pseudofrankia asymbiotica</name>
    <dbReference type="NCBI Taxonomy" id="1834516"/>
    <lineage>
        <taxon>Bacteria</taxon>
        <taxon>Bacillati</taxon>
        <taxon>Actinomycetota</taxon>
        <taxon>Actinomycetes</taxon>
        <taxon>Frankiales</taxon>
        <taxon>Frankiaceae</taxon>
        <taxon>Pseudofrankia</taxon>
    </lineage>
</organism>
<dbReference type="Pfam" id="PF05402">
    <property type="entry name" value="PqqD"/>
    <property type="match status" value="1"/>
</dbReference>
<feature type="compositionally biased region" description="Basic and acidic residues" evidence="1">
    <location>
        <begin position="180"/>
        <end position="204"/>
    </location>
</feature>
<protein>
    <recommendedName>
        <fullName evidence="4">Lasso peptide biosynthesis PqqD family chaperone</fullName>
    </recommendedName>
</protein>
<dbReference type="NCBIfam" id="NF033530">
    <property type="entry name" value="lasso_PqqD_Strm"/>
    <property type="match status" value="1"/>
</dbReference>
<dbReference type="InterPro" id="IPR041881">
    <property type="entry name" value="PqqD_sf"/>
</dbReference>
<proteinExistence type="predicted"/>
<accession>A0A1V2I945</accession>
<feature type="compositionally biased region" description="Gly residues" evidence="1">
    <location>
        <begin position="103"/>
        <end position="127"/>
    </location>
</feature>
<evidence type="ECO:0000256" key="1">
    <source>
        <dbReference type="SAM" id="MobiDB-lite"/>
    </source>
</evidence>
<sequence length="204" mass="21399">MEMLTLSGSVVSTDTDYGTALLDQRSGRYWTLNPTATLILRVLLDGGDPPNAARVLLDRFDVEPETARADVDRLVDQLRTAGLVTGSVPGTGPGAEPRTGPGAEPGTGPGAEPGTGPGAEPGTGPGAEPGAEPATSQGTVTPPGLRASAPRGVRLPFRQRPAEAPRGRHSRRKASPRVGQHRDDQQRDDARPIDQRDDRHEGGR</sequence>
<evidence type="ECO:0000313" key="2">
    <source>
        <dbReference type="EMBL" id="ONH29006.1"/>
    </source>
</evidence>